<accession>S5MWL8</accession>
<dbReference type="AlphaFoldDB" id="S5MWL8"/>
<dbReference type="Proteomes" id="UP000015042">
    <property type="component" value="Chromosome"/>
</dbReference>
<gene>
    <name evidence="1" type="ORF">A464_1809</name>
</gene>
<dbReference type="HOGENOM" id="CLU_3316533_0_0_6"/>
<evidence type="ECO:0000313" key="1">
    <source>
        <dbReference type="EMBL" id="AGR58994.1"/>
    </source>
</evidence>
<reference evidence="1 2" key="1">
    <citation type="submission" date="2013-07" db="EMBL/GenBank/DDBJ databases">
        <title>Genome sequence of Salmonella bongori N268-08 - a rare clinical isolate.</title>
        <authorList>
            <person name="Marti R."/>
            <person name="Hagens S."/>
            <person name="Loessner M.J."/>
            <person name="Klumpp J."/>
        </authorList>
    </citation>
    <scope>NUCLEOTIDE SEQUENCE [LARGE SCALE GENOMIC DNA]</scope>
    <source>
        <strain evidence="1 2">N268-08</strain>
    </source>
</reference>
<dbReference type="KEGG" id="sbz:A464_1809"/>
<sequence length="39" mass="4475">MINHFNNVAKLLQFHKYITQISASRSSFIGILRRAANTI</sequence>
<name>S5MWL8_SALBN</name>
<organism evidence="1 2">
    <name type="scientific">Salmonella bongori N268-08</name>
    <dbReference type="NCBI Taxonomy" id="1197719"/>
    <lineage>
        <taxon>Bacteria</taxon>
        <taxon>Pseudomonadati</taxon>
        <taxon>Pseudomonadota</taxon>
        <taxon>Gammaproteobacteria</taxon>
        <taxon>Enterobacterales</taxon>
        <taxon>Enterobacteriaceae</taxon>
        <taxon>Salmonella</taxon>
    </lineage>
</organism>
<dbReference type="PATRIC" id="fig|1197719.3.peg.1803"/>
<dbReference type="EMBL" id="CP006608">
    <property type="protein sequence ID" value="AGR58994.1"/>
    <property type="molecule type" value="Genomic_DNA"/>
</dbReference>
<protein>
    <submittedName>
        <fullName evidence="1">Uncharacterized protein</fullName>
    </submittedName>
</protein>
<evidence type="ECO:0000313" key="2">
    <source>
        <dbReference type="Proteomes" id="UP000015042"/>
    </source>
</evidence>
<proteinExistence type="predicted"/>